<evidence type="ECO:0008006" key="3">
    <source>
        <dbReference type="Google" id="ProtNLM"/>
    </source>
</evidence>
<gene>
    <name evidence="1" type="ORF">ACFSF0_07900</name>
</gene>
<name>A0ABW4KTJ3_9BURK</name>
<protein>
    <recommendedName>
        <fullName evidence="3">MAE-28990/MAE-18760-like HEPN domain-containing protein</fullName>
    </recommendedName>
</protein>
<keyword evidence="2" id="KW-1185">Reference proteome</keyword>
<reference evidence="2" key="1">
    <citation type="journal article" date="2019" name="Int. J. Syst. Evol. Microbiol.">
        <title>The Global Catalogue of Microorganisms (GCM) 10K type strain sequencing project: providing services to taxonomists for standard genome sequencing and annotation.</title>
        <authorList>
            <consortium name="The Broad Institute Genomics Platform"/>
            <consortium name="The Broad Institute Genome Sequencing Center for Infectious Disease"/>
            <person name="Wu L."/>
            <person name="Ma J."/>
        </authorList>
    </citation>
    <scope>NUCLEOTIDE SEQUENCE [LARGE SCALE GENOMIC DNA]</scope>
    <source>
        <strain evidence="2">LMG 29247</strain>
    </source>
</reference>
<proteinExistence type="predicted"/>
<dbReference type="Proteomes" id="UP001597304">
    <property type="component" value="Unassembled WGS sequence"/>
</dbReference>
<evidence type="ECO:0000313" key="2">
    <source>
        <dbReference type="Proteomes" id="UP001597304"/>
    </source>
</evidence>
<dbReference type="EMBL" id="JBHUEJ010000016">
    <property type="protein sequence ID" value="MFD1710526.1"/>
    <property type="molecule type" value="Genomic_DNA"/>
</dbReference>
<organism evidence="1 2">
    <name type="scientific">Ottowia flava</name>
    <dbReference type="NCBI Taxonomy" id="2675430"/>
    <lineage>
        <taxon>Bacteria</taxon>
        <taxon>Pseudomonadati</taxon>
        <taxon>Pseudomonadota</taxon>
        <taxon>Betaproteobacteria</taxon>
        <taxon>Burkholderiales</taxon>
        <taxon>Comamonadaceae</taxon>
        <taxon>Ottowia</taxon>
    </lineage>
</organism>
<comment type="caution">
    <text evidence="1">The sequence shown here is derived from an EMBL/GenBank/DDBJ whole genome shotgun (WGS) entry which is preliminary data.</text>
</comment>
<evidence type="ECO:0000313" key="1">
    <source>
        <dbReference type="EMBL" id="MFD1710526.1"/>
    </source>
</evidence>
<dbReference type="RefSeq" id="WP_147912648.1">
    <property type="nucleotide sequence ID" value="NZ_JBHUEJ010000016.1"/>
</dbReference>
<sequence length="165" mass="18429">MVKSIGEHVDLYLSHITPRPNDPTYSVLKAHLLFEEMLRGYLRRKLPNAAALDGARLSFSQRLALCRSLTPVEQVQGWLWTGVEKLNTLRNYLAHGAGSKDLEKEIDKYVKFVVDAAGTPLPEPTAHANSSTPDMQANSLNYLAVDMVTIRLYYLLAGELGFKVD</sequence>
<accession>A0ABW4KTJ3</accession>